<gene>
    <name evidence="9" type="ORF">E9232_002445</name>
</gene>
<proteinExistence type="predicted"/>
<evidence type="ECO:0000256" key="1">
    <source>
        <dbReference type="ARBA" id="ARBA00004370"/>
    </source>
</evidence>
<accession>A0ABU1JQV8</accession>
<protein>
    <submittedName>
        <fullName evidence="9">Ca2+-binding RTX toxin-like protein</fullName>
    </submittedName>
</protein>
<evidence type="ECO:0000256" key="8">
    <source>
        <dbReference type="SAM" id="MobiDB-lite"/>
    </source>
</evidence>
<dbReference type="Pfam" id="PF00353">
    <property type="entry name" value="HemolysinCabind"/>
    <property type="match status" value="8"/>
</dbReference>
<dbReference type="Proteomes" id="UP001262410">
    <property type="component" value="Unassembled WGS sequence"/>
</dbReference>
<dbReference type="EMBL" id="JAVDPW010000004">
    <property type="protein sequence ID" value="MDR6289924.1"/>
    <property type="molecule type" value="Genomic_DNA"/>
</dbReference>
<comment type="subcellular location">
    <subcellularLocation>
        <location evidence="1">Membrane</location>
    </subcellularLocation>
    <subcellularLocation>
        <location evidence="2">Secreted</location>
    </subcellularLocation>
</comment>
<comment type="caution">
    <text evidence="9">The sequence shown here is derived from an EMBL/GenBank/DDBJ whole genome shotgun (WGS) entry which is preliminary data.</text>
</comment>
<feature type="compositionally biased region" description="Acidic residues" evidence="8">
    <location>
        <begin position="1"/>
        <end position="10"/>
    </location>
</feature>
<dbReference type="PRINTS" id="PR00313">
    <property type="entry name" value="CABNDNGRPT"/>
</dbReference>
<organism evidence="9 10">
    <name type="scientific">Inquilinus ginsengisoli</name>
    <dbReference type="NCBI Taxonomy" id="363840"/>
    <lineage>
        <taxon>Bacteria</taxon>
        <taxon>Pseudomonadati</taxon>
        <taxon>Pseudomonadota</taxon>
        <taxon>Alphaproteobacteria</taxon>
        <taxon>Rhodospirillales</taxon>
        <taxon>Rhodospirillaceae</taxon>
        <taxon>Inquilinus</taxon>
    </lineage>
</organism>
<keyword evidence="3" id="KW-0964">Secreted</keyword>
<dbReference type="InterPro" id="IPR001343">
    <property type="entry name" value="Hemolysn_Ca-bd"/>
</dbReference>
<dbReference type="PANTHER" id="PTHR38340">
    <property type="entry name" value="S-LAYER PROTEIN"/>
    <property type="match status" value="1"/>
</dbReference>
<evidence type="ECO:0000313" key="9">
    <source>
        <dbReference type="EMBL" id="MDR6289924.1"/>
    </source>
</evidence>
<evidence type="ECO:0000313" key="10">
    <source>
        <dbReference type="Proteomes" id="UP001262410"/>
    </source>
</evidence>
<evidence type="ECO:0000256" key="5">
    <source>
        <dbReference type="ARBA" id="ARBA00022737"/>
    </source>
</evidence>
<keyword evidence="5" id="KW-0677">Repeat</keyword>
<evidence type="ECO:0000256" key="7">
    <source>
        <dbReference type="ARBA" id="ARBA00023136"/>
    </source>
</evidence>
<dbReference type="PRINTS" id="PR01488">
    <property type="entry name" value="RTXTOXINA"/>
</dbReference>
<dbReference type="RefSeq" id="WP_309794293.1">
    <property type="nucleotide sequence ID" value="NZ_JAVDPW010000004.1"/>
</dbReference>
<keyword evidence="7" id="KW-0472">Membrane</keyword>
<feature type="region of interest" description="Disordered" evidence="8">
    <location>
        <begin position="1"/>
        <end position="42"/>
    </location>
</feature>
<evidence type="ECO:0000256" key="3">
    <source>
        <dbReference type="ARBA" id="ARBA00022525"/>
    </source>
</evidence>
<name>A0ABU1JQV8_9PROT</name>
<dbReference type="InterPro" id="IPR018511">
    <property type="entry name" value="Hemolysin-typ_Ca-bd_CS"/>
</dbReference>
<reference evidence="9 10" key="1">
    <citation type="submission" date="2023-07" db="EMBL/GenBank/DDBJ databases">
        <title>Sorghum-associated microbial communities from plants grown in Nebraska, USA.</title>
        <authorList>
            <person name="Schachtman D."/>
        </authorList>
    </citation>
    <scope>NUCLEOTIDE SEQUENCE [LARGE SCALE GENOMIC DNA]</scope>
    <source>
        <strain evidence="9 10">584</strain>
    </source>
</reference>
<evidence type="ECO:0000256" key="4">
    <source>
        <dbReference type="ARBA" id="ARBA00022656"/>
    </source>
</evidence>
<dbReference type="SUPFAM" id="SSF51120">
    <property type="entry name" value="beta-Roll"/>
    <property type="match status" value="4"/>
</dbReference>
<dbReference type="InterPro" id="IPR050557">
    <property type="entry name" value="RTX_toxin/Mannuronan_C5-epim"/>
</dbReference>
<dbReference type="Gene3D" id="2.150.10.10">
    <property type="entry name" value="Serralysin-like metalloprotease, C-terminal"/>
    <property type="match status" value="5"/>
</dbReference>
<keyword evidence="4" id="KW-0800">Toxin</keyword>
<sequence length="538" mass="53073">MAYFEGDDNDNQIPQPDQNTSGDDTMYGRGGDDYLDGGGGNDTLVGGTGGDTLIGGAGIDTISYWDNRGAGVVVNLTTMTASGNGSDAQGDVISGFENIEGSDYTAGNDVLTGSAGVNSIWGLGGDDRIYGMAGDDILSGGTGNDLIDGGDGNDSIRDLDQNNQLYGGNGNDTIVAGGFNDTLDGGAGNDSLSCDTGSFYTDEINVLRGGAGADRIEGSGAKNDIATYSEGIVGVTVNLTTGAASGGNAQGDVLIGIEHLIGSAGNDQLTGSVDVNSLSGGAGNDILHGMDGNDRVDGGAGADALYGDFGSDTLTGGANADTLDGGIGNDSLLGGDDNDILRGGIGADRLDGGAGTDSVMYTESTAAVTINLASGAGSGGTAQGDVLLSIETVYGSSHNDTLVGNTAANGLVGGAGNDVLAGQGGKDTLIGGVGADRFYYGVLSDSPVGANADRITDFSHAQADRIDLHGIDANTGVAGDQAFHFIGSGAFTHHAGELRESVAGGVTTVSGDVNGDGVADFSVTLTGAITLQSGDFLL</sequence>
<dbReference type="PROSITE" id="PS00330">
    <property type="entry name" value="HEMOLYSIN_CALCIUM"/>
    <property type="match status" value="7"/>
</dbReference>
<keyword evidence="6" id="KW-0843">Virulence</keyword>
<evidence type="ECO:0000256" key="2">
    <source>
        <dbReference type="ARBA" id="ARBA00004613"/>
    </source>
</evidence>
<dbReference type="PANTHER" id="PTHR38340:SF1">
    <property type="entry name" value="S-LAYER PROTEIN"/>
    <property type="match status" value="1"/>
</dbReference>
<dbReference type="InterPro" id="IPR003995">
    <property type="entry name" value="RTX_toxin_determinant-A"/>
</dbReference>
<dbReference type="InterPro" id="IPR011049">
    <property type="entry name" value="Serralysin-like_metalloprot_C"/>
</dbReference>
<evidence type="ECO:0000256" key="6">
    <source>
        <dbReference type="ARBA" id="ARBA00023026"/>
    </source>
</evidence>
<keyword evidence="10" id="KW-1185">Reference proteome</keyword>